<dbReference type="SUPFAM" id="SSF52540">
    <property type="entry name" value="P-loop containing nucleoside triphosphate hydrolases"/>
    <property type="match status" value="1"/>
</dbReference>
<dbReference type="PANTHER" id="PTHR37937">
    <property type="entry name" value="CONJUGATIVE TRANSFER: DNA TRANSPORT"/>
    <property type="match status" value="1"/>
</dbReference>
<evidence type="ECO:0000256" key="5">
    <source>
        <dbReference type="ARBA" id="ARBA00023136"/>
    </source>
</evidence>
<dbReference type="GO" id="GO:0005886">
    <property type="term" value="C:plasma membrane"/>
    <property type="evidence" value="ECO:0007669"/>
    <property type="project" value="UniProtKB-SubCell"/>
</dbReference>
<reference evidence="8 9" key="1">
    <citation type="submission" date="2019-10" db="EMBL/GenBank/DDBJ databases">
        <title>Halotolerant bacteria associated to Saharan-endemic halophytes Stipa tenacissima L. and Atriplex halimus L mitigate salt stress and promote growth of tomato plants.</title>
        <authorList>
            <person name="Dif G."/>
        </authorList>
    </citation>
    <scope>NUCLEOTIDE SEQUENCE [LARGE SCALE GENOMIC DNA]</scope>
    <source>
        <strain evidence="8 9">IS26</strain>
    </source>
</reference>
<dbReference type="Pfam" id="PF10412">
    <property type="entry name" value="TrwB_AAD_bind"/>
    <property type="match status" value="1"/>
</dbReference>
<keyword evidence="2" id="KW-1003">Cell membrane</keyword>
<evidence type="ECO:0000313" key="9">
    <source>
        <dbReference type="Proteomes" id="UP000449004"/>
    </source>
</evidence>
<evidence type="ECO:0000256" key="6">
    <source>
        <dbReference type="SAM" id="Phobius"/>
    </source>
</evidence>
<organism evidence="8 9">
    <name type="scientific">Stenotrophomonas rhizophila</name>
    <dbReference type="NCBI Taxonomy" id="216778"/>
    <lineage>
        <taxon>Bacteria</taxon>
        <taxon>Pseudomonadati</taxon>
        <taxon>Pseudomonadota</taxon>
        <taxon>Gammaproteobacteria</taxon>
        <taxon>Lysobacterales</taxon>
        <taxon>Lysobacteraceae</taxon>
        <taxon>Stenotrophomonas</taxon>
    </lineage>
</organism>
<dbReference type="InterPro" id="IPR019476">
    <property type="entry name" value="T4SS_TraD_DNA-bd"/>
</dbReference>
<evidence type="ECO:0000256" key="1">
    <source>
        <dbReference type="ARBA" id="ARBA00004651"/>
    </source>
</evidence>
<dbReference type="CDD" id="cd01127">
    <property type="entry name" value="TrwB_TraG_TraD_VirD4"/>
    <property type="match status" value="2"/>
</dbReference>
<feature type="transmembrane region" description="Helical" evidence="6">
    <location>
        <begin position="23"/>
        <end position="50"/>
    </location>
</feature>
<gene>
    <name evidence="8" type="ORF">F9K92_15870</name>
</gene>
<proteinExistence type="predicted"/>
<evidence type="ECO:0000259" key="7">
    <source>
        <dbReference type="Pfam" id="PF10412"/>
    </source>
</evidence>
<comment type="caution">
    <text evidence="8">The sequence shown here is derived from an EMBL/GenBank/DDBJ whole genome shotgun (WGS) entry which is preliminary data.</text>
</comment>
<sequence>MKVYNHLFGQVPNTIAPTVPVRYWNTACLATVAVFIATYVTLGALGHVLIPSAQTLAYELHTSFRAGLNLLSIGVLFHNEAYVFREIVANTAPQISRWVLTWMCSLSLSCATAVYSLKPKTNTWVIKGGHVHVEDAQSYARMISKQLCKKEISRTIHPDLMLPTEQWFRHVLIQGAVGVGKTQILVHIIRQIVHSRNEKMFLYDVKGDFCAYEDFSASELDPKGTNTVYPRPIIVSPYDQRSYVWDIGCDVHTPIQVDEFVKCFIPDESGGNNKFFTSAARMVFSGALRVLIAKHGKNWGFPELRDQKNKTAAEMGPEIYKSYRAAFPLVENADSNTTSSVMQTVMAFTTSIDYMAAAWPKVGKRRFAVTEWIRDDYKGRKLVIVQGGGLEALTAAYISAMVNIAVQEIISPSFPENKELTKKGKKPRSINFIFDELSTAGRINFMPLILQGRSKGVCFIGAVQLLSFLEKYYPPNEIKALPTVIGTNIVCQMGAGPERKAAAELFSTNLMASKDHNPTSNVHTEGKAVVHEEQLTQALGAFGSADGFEIRAIVRMNKADPMLLRWPGLDLPTKRPGQVLADWATRAAADPTAAYEAFEKINAVPIAPRPKGLSSAQIDQLFG</sequence>
<dbReference type="InterPro" id="IPR027417">
    <property type="entry name" value="P-loop_NTPase"/>
</dbReference>
<protein>
    <submittedName>
        <fullName evidence="8">DUF853 family protein</fullName>
    </submittedName>
</protein>
<dbReference type="Gene3D" id="3.40.50.300">
    <property type="entry name" value="P-loop containing nucleotide triphosphate hydrolases"/>
    <property type="match status" value="2"/>
</dbReference>
<evidence type="ECO:0000256" key="3">
    <source>
        <dbReference type="ARBA" id="ARBA00022692"/>
    </source>
</evidence>
<feature type="domain" description="Type IV secretion system coupling protein TraD DNA-binding" evidence="7">
    <location>
        <begin position="157"/>
        <end position="530"/>
    </location>
</feature>
<dbReference type="Proteomes" id="UP000449004">
    <property type="component" value="Unassembled WGS sequence"/>
</dbReference>
<comment type="subcellular location">
    <subcellularLocation>
        <location evidence="1">Cell membrane</location>
        <topology evidence="1">Multi-pass membrane protein</topology>
    </subcellularLocation>
</comment>
<dbReference type="AlphaFoldDB" id="A0A7V7YDN9"/>
<name>A0A7V7YDN9_9GAMM</name>
<keyword evidence="3 6" id="KW-0812">Transmembrane</keyword>
<dbReference type="PANTHER" id="PTHR37937:SF1">
    <property type="entry name" value="CONJUGATIVE TRANSFER: DNA TRANSPORT"/>
    <property type="match status" value="1"/>
</dbReference>
<evidence type="ECO:0000256" key="2">
    <source>
        <dbReference type="ARBA" id="ARBA00022475"/>
    </source>
</evidence>
<dbReference type="InterPro" id="IPR051539">
    <property type="entry name" value="T4SS-coupling_protein"/>
</dbReference>
<dbReference type="EMBL" id="WELC01000023">
    <property type="protein sequence ID" value="KAB7628921.1"/>
    <property type="molecule type" value="Genomic_DNA"/>
</dbReference>
<keyword evidence="4 6" id="KW-1133">Transmembrane helix</keyword>
<evidence type="ECO:0000313" key="8">
    <source>
        <dbReference type="EMBL" id="KAB7628921.1"/>
    </source>
</evidence>
<accession>A0A7V7YDN9</accession>
<keyword evidence="5 6" id="KW-0472">Membrane</keyword>
<evidence type="ECO:0000256" key="4">
    <source>
        <dbReference type="ARBA" id="ARBA00022989"/>
    </source>
</evidence>